<feature type="domain" description="HNH nuclease" evidence="2">
    <location>
        <begin position="4"/>
        <end position="56"/>
    </location>
</feature>
<proteinExistence type="predicted"/>
<organism evidence="3">
    <name type="scientific">freshwater metagenome</name>
    <dbReference type="NCBI Taxonomy" id="449393"/>
    <lineage>
        <taxon>unclassified sequences</taxon>
        <taxon>metagenomes</taxon>
        <taxon>ecological metagenomes</taxon>
    </lineage>
</organism>
<dbReference type="EMBL" id="CAFBMK010000067">
    <property type="protein sequence ID" value="CAB4913092.1"/>
    <property type="molecule type" value="Genomic_DNA"/>
</dbReference>
<dbReference type="Gene3D" id="1.10.30.50">
    <property type="match status" value="1"/>
</dbReference>
<accession>A0A6J7GZC7</accession>
<dbReference type="AlphaFoldDB" id="A0A6J7GZC7"/>
<sequence length="117" mass="13239">MGVTVESLIERDGPACVWCGRAPWRRDLTLEHVVPRARGGHLTPDNAVLACRRCNRRRGARPVDAVVRELLRDGADVRVATLRTALERLSASERRVHREAGRRQLERLESSVAGRRR</sequence>
<evidence type="ECO:0000259" key="2">
    <source>
        <dbReference type="SMART" id="SM00507"/>
    </source>
</evidence>
<protein>
    <submittedName>
        <fullName evidence="3">Unannotated protein</fullName>
    </submittedName>
</protein>
<gene>
    <name evidence="3" type="ORF">UFOPK3564_01386</name>
</gene>
<dbReference type="SMART" id="SM00507">
    <property type="entry name" value="HNHc"/>
    <property type="match status" value="1"/>
</dbReference>
<dbReference type="PANTHER" id="PTHR33877:SF2">
    <property type="entry name" value="OS07G0170200 PROTEIN"/>
    <property type="match status" value="1"/>
</dbReference>
<evidence type="ECO:0000256" key="1">
    <source>
        <dbReference type="SAM" id="MobiDB-lite"/>
    </source>
</evidence>
<dbReference type="InterPro" id="IPR029471">
    <property type="entry name" value="HNH_5"/>
</dbReference>
<feature type="compositionally biased region" description="Basic and acidic residues" evidence="1">
    <location>
        <begin position="96"/>
        <end position="109"/>
    </location>
</feature>
<dbReference type="PANTHER" id="PTHR33877">
    <property type="entry name" value="SLL1193 PROTEIN"/>
    <property type="match status" value="1"/>
</dbReference>
<evidence type="ECO:0000313" key="3">
    <source>
        <dbReference type="EMBL" id="CAB4913092.1"/>
    </source>
</evidence>
<dbReference type="InterPro" id="IPR052892">
    <property type="entry name" value="NA-targeting_endonuclease"/>
</dbReference>
<dbReference type="InterPro" id="IPR003615">
    <property type="entry name" value="HNH_nuc"/>
</dbReference>
<reference evidence="3" key="1">
    <citation type="submission" date="2020-05" db="EMBL/GenBank/DDBJ databases">
        <authorList>
            <person name="Chiriac C."/>
            <person name="Salcher M."/>
            <person name="Ghai R."/>
            <person name="Kavagutti S V."/>
        </authorList>
    </citation>
    <scope>NUCLEOTIDE SEQUENCE</scope>
</reference>
<dbReference type="Pfam" id="PF14279">
    <property type="entry name" value="HNH_5"/>
    <property type="match status" value="1"/>
</dbReference>
<feature type="region of interest" description="Disordered" evidence="1">
    <location>
        <begin position="96"/>
        <end position="117"/>
    </location>
</feature>
<name>A0A6J7GZC7_9ZZZZ</name>